<keyword evidence="7 20" id="KW-0001">2Fe-2S</keyword>
<comment type="subunit">
    <text evidence="4">Homodimer.</text>
</comment>
<dbReference type="RefSeq" id="XP_073980918.1">
    <property type="nucleotide sequence ID" value="XM_074124817.1"/>
</dbReference>
<dbReference type="Pfam" id="PF01799">
    <property type="entry name" value="Fer2_2"/>
    <property type="match status" value="1"/>
</dbReference>
<evidence type="ECO:0000256" key="10">
    <source>
        <dbReference type="ARBA" id="ARBA00023002"/>
    </source>
</evidence>
<dbReference type="EnsemblMetazoa" id="RPRC017829-RA">
    <property type="protein sequence ID" value="RPRC017829-PA"/>
    <property type="gene ID" value="RPRC017829"/>
</dbReference>
<dbReference type="InterPro" id="IPR036856">
    <property type="entry name" value="Ald_Oxase/Xan_DH_a/b_sf"/>
</dbReference>
<accession>A0A905R0N7</accession>
<dbReference type="InterPro" id="IPR016166">
    <property type="entry name" value="FAD-bd_PCMH"/>
</dbReference>
<dbReference type="GO" id="GO:0050302">
    <property type="term" value="F:indole-3-acetaldehyde oxidase activity"/>
    <property type="evidence" value="ECO:0007669"/>
    <property type="project" value="UniProtKB-EC"/>
</dbReference>
<keyword evidence="12 20" id="KW-0411">Iron-sulfur</keyword>
<feature type="domain" description="FAD-binding PCMH-type" evidence="21">
    <location>
        <begin position="226"/>
        <end position="409"/>
    </location>
</feature>
<dbReference type="InterPro" id="IPR037165">
    <property type="entry name" value="AldOxase/xan_DH_Mopterin-bd_sf"/>
</dbReference>
<proteinExistence type="inferred from homology"/>
<dbReference type="InterPro" id="IPR002888">
    <property type="entry name" value="2Fe-2S-bd"/>
</dbReference>
<evidence type="ECO:0000256" key="16">
    <source>
        <dbReference type="ARBA" id="ARBA00052415"/>
    </source>
</evidence>
<dbReference type="Proteomes" id="UP000015103">
    <property type="component" value="Unassembled WGS sequence"/>
</dbReference>
<evidence type="ECO:0000256" key="15">
    <source>
        <dbReference type="ARBA" id="ARBA00034078"/>
    </source>
</evidence>
<evidence type="ECO:0000256" key="7">
    <source>
        <dbReference type="ARBA" id="ARBA00022714"/>
    </source>
</evidence>
<keyword evidence="6" id="KW-0285">Flavoprotein</keyword>
<evidence type="ECO:0000256" key="20">
    <source>
        <dbReference type="PIRSR" id="PIRSR000127-3"/>
    </source>
</evidence>
<keyword evidence="13" id="KW-0520">NAD</keyword>
<feature type="binding site" evidence="20">
    <location>
        <position position="1052"/>
    </location>
    <ligand>
        <name>Mo-molybdopterin</name>
        <dbReference type="ChEBI" id="CHEBI:71302"/>
    </ligand>
    <ligandPart>
        <name>Mo</name>
        <dbReference type="ChEBI" id="CHEBI:28685"/>
    </ligandPart>
</feature>
<dbReference type="FunFam" id="3.30.465.10:FF:000013">
    <property type="entry name" value="Aldehyde oxidase"/>
    <property type="match status" value="1"/>
</dbReference>
<keyword evidence="14" id="KW-0576">Peroxisome</keyword>
<keyword evidence="11 20" id="KW-0408">Iron</keyword>
<dbReference type="InterPro" id="IPR046867">
    <property type="entry name" value="AldOxase/xan_DH_MoCoBD2"/>
</dbReference>
<dbReference type="FunFam" id="3.10.20.30:FF:000012">
    <property type="entry name" value="Xanthine dehydrogenase/oxidase"/>
    <property type="match status" value="1"/>
</dbReference>
<evidence type="ECO:0000256" key="1">
    <source>
        <dbReference type="ARBA" id="ARBA00001974"/>
    </source>
</evidence>
<dbReference type="Pfam" id="PF03450">
    <property type="entry name" value="CO_deh_flav_C"/>
    <property type="match status" value="1"/>
</dbReference>
<dbReference type="SMART" id="SM01008">
    <property type="entry name" value="Ald_Xan_dh_C"/>
    <property type="match status" value="1"/>
</dbReference>
<comment type="cofactor">
    <cofactor evidence="1 19">
        <name>FAD</name>
        <dbReference type="ChEBI" id="CHEBI:57692"/>
    </cofactor>
</comment>
<dbReference type="InterPro" id="IPR005107">
    <property type="entry name" value="CO_DH_flav_C"/>
</dbReference>
<dbReference type="Pfam" id="PF20256">
    <property type="entry name" value="MoCoBD_2"/>
    <property type="match status" value="1"/>
</dbReference>
<dbReference type="GO" id="GO:0051537">
    <property type="term" value="F:2 iron, 2 sulfur cluster binding"/>
    <property type="evidence" value="ECO:0007669"/>
    <property type="project" value="UniProtKB-KW"/>
</dbReference>
<dbReference type="GO" id="GO:0005777">
    <property type="term" value="C:peroxisome"/>
    <property type="evidence" value="ECO:0007669"/>
    <property type="project" value="UniProtKB-SubCell"/>
</dbReference>
<dbReference type="SUPFAM" id="SSF54665">
    <property type="entry name" value="CO dehydrogenase molybdoprotein N-domain-like"/>
    <property type="match status" value="1"/>
</dbReference>
<evidence type="ECO:0000256" key="9">
    <source>
        <dbReference type="ARBA" id="ARBA00022827"/>
    </source>
</evidence>
<evidence type="ECO:0000256" key="14">
    <source>
        <dbReference type="ARBA" id="ARBA00023140"/>
    </source>
</evidence>
<comment type="similarity">
    <text evidence="3">Belongs to the xanthine dehydrogenase family.</text>
</comment>
<keyword evidence="10" id="KW-0560">Oxidoreductase</keyword>
<name>A0A905R0N7_RHOPR</name>
<dbReference type="Gene3D" id="3.10.20.30">
    <property type="match status" value="1"/>
</dbReference>
<dbReference type="InterPro" id="IPR036884">
    <property type="entry name" value="2Fe-2S-bd_dom_sf"/>
</dbReference>
<dbReference type="InterPro" id="IPR000674">
    <property type="entry name" value="Ald_Oxase/Xan_DH_a/b"/>
</dbReference>
<feature type="binding site" evidence="20">
    <location>
        <position position="57"/>
    </location>
    <ligand>
        <name>[2Fe-2S] cluster</name>
        <dbReference type="ChEBI" id="CHEBI:190135"/>
        <label>1</label>
    </ligand>
</feature>
<comment type="cofactor">
    <cofactor evidence="20">
        <name>[2Fe-2S] cluster</name>
        <dbReference type="ChEBI" id="CHEBI:190135"/>
    </cofactor>
    <text evidence="20">Binds 2 [2Fe-2S] clusters.</text>
</comment>
<dbReference type="InterPro" id="IPR012675">
    <property type="entry name" value="Beta-grasp_dom_sf"/>
</dbReference>
<feature type="binding site" evidence="20">
    <location>
        <position position="82"/>
    </location>
    <ligand>
        <name>[2Fe-2S] cluster</name>
        <dbReference type="ChEBI" id="CHEBI:190135"/>
        <label>1</label>
    </ligand>
</feature>
<feature type="binding site" evidence="20">
    <location>
        <position position="125"/>
    </location>
    <ligand>
        <name>[2Fe-2S] cluster</name>
        <dbReference type="ChEBI" id="CHEBI:190135"/>
        <label>2</label>
    </ligand>
</feature>
<evidence type="ECO:0000256" key="5">
    <source>
        <dbReference type="ARBA" id="ARBA00022505"/>
    </source>
</evidence>
<evidence type="ECO:0000256" key="18">
    <source>
        <dbReference type="PIRSR" id="PIRSR000127-1"/>
    </source>
</evidence>
<keyword evidence="8 20" id="KW-0479">Metal-binding</keyword>
<comment type="cofactor">
    <cofactor evidence="15">
        <name>[2Fe-2S] cluster</name>
        <dbReference type="ChEBI" id="CHEBI:190135"/>
    </cofactor>
</comment>
<evidence type="ECO:0000313" key="22">
    <source>
        <dbReference type="EnsemblMetazoa" id="RPRC017829-PA"/>
    </source>
</evidence>
<feature type="binding site" evidence="20">
    <location>
        <position position="52"/>
    </location>
    <ligand>
        <name>[2Fe-2S] cluster</name>
        <dbReference type="ChEBI" id="CHEBI:190135"/>
        <label>1</label>
    </ligand>
</feature>
<dbReference type="InterPro" id="IPR016169">
    <property type="entry name" value="FAD-bd_PCMH_sub2"/>
</dbReference>
<dbReference type="Gene3D" id="3.30.465.10">
    <property type="match status" value="1"/>
</dbReference>
<dbReference type="CDD" id="cd00207">
    <property type="entry name" value="fer2"/>
    <property type="match status" value="1"/>
</dbReference>
<evidence type="ECO:0000256" key="17">
    <source>
        <dbReference type="ARBA" id="ARBA00072265"/>
    </source>
</evidence>
<feature type="binding site" evidence="20">
    <location>
        <position position="60"/>
    </location>
    <ligand>
        <name>[2Fe-2S] cluster</name>
        <dbReference type="ChEBI" id="CHEBI:190135"/>
        <label>1</label>
    </ligand>
</feature>
<evidence type="ECO:0000256" key="6">
    <source>
        <dbReference type="ARBA" id="ARBA00022630"/>
    </source>
</evidence>
<dbReference type="InterPro" id="IPR008274">
    <property type="entry name" value="AldOxase/xan_DH_MoCoBD1"/>
</dbReference>
<dbReference type="GeneID" id="141452544"/>
<dbReference type="SUPFAM" id="SSF54292">
    <property type="entry name" value="2Fe-2S ferredoxin-like"/>
    <property type="match status" value="1"/>
</dbReference>
<feature type="binding site" evidence="20">
    <location>
        <position position="756"/>
    </location>
    <ligand>
        <name>Mo-molybdopterin</name>
        <dbReference type="ChEBI" id="CHEBI:71302"/>
    </ligand>
    <ligandPart>
        <name>Mo</name>
        <dbReference type="ChEBI" id="CHEBI:28685"/>
    </ligandPart>
</feature>
<evidence type="ECO:0000256" key="11">
    <source>
        <dbReference type="ARBA" id="ARBA00023004"/>
    </source>
</evidence>
<dbReference type="SUPFAM" id="SSF55447">
    <property type="entry name" value="CO dehydrogenase flavoprotein C-terminal domain-like"/>
    <property type="match status" value="1"/>
</dbReference>
<dbReference type="Pfam" id="PF00941">
    <property type="entry name" value="FAD_binding_5"/>
    <property type="match status" value="1"/>
</dbReference>
<dbReference type="GO" id="GO:0071949">
    <property type="term" value="F:FAD binding"/>
    <property type="evidence" value="ECO:0007669"/>
    <property type="project" value="InterPro"/>
</dbReference>
<evidence type="ECO:0000256" key="12">
    <source>
        <dbReference type="ARBA" id="ARBA00023014"/>
    </source>
</evidence>
<dbReference type="SUPFAM" id="SSF47741">
    <property type="entry name" value="CO dehydrogenase ISP C-domain like"/>
    <property type="match status" value="1"/>
</dbReference>
<dbReference type="GO" id="GO:0005506">
    <property type="term" value="F:iron ion binding"/>
    <property type="evidence" value="ECO:0007669"/>
    <property type="project" value="InterPro"/>
</dbReference>
<evidence type="ECO:0000259" key="21">
    <source>
        <dbReference type="PROSITE" id="PS51387"/>
    </source>
</evidence>
<evidence type="ECO:0000256" key="2">
    <source>
        <dbReference type="ARBA" id="ARBA00004275"/>
    </source>
</evidence>
<dbReference type="InterPro" id="IPR006058">
    <property type="entry name" value="2Fe2S_fd_BS"/>
</dbReference>
<dbReference type="SUPFAM" id="SSF56003">
    <property type="entry name" value="Molybdenum cofactor-binding domain"/>
    <property type="match status" value="1"/>
</dbReference>
<protein>
    <recommendedName>
        <fullName evidence="17">Indole-3-acetaldehyde oxidase</fullName>
    </recommendedName>
</protein>
<dbReference type="EMBL" id="ACPB03000354">
    <property type="status" value="NOT_ANNOTATED_CDS"/>
    <property type="molecule type" value="Genomic_DNA"/>
</dbReference>
<keyword evidence="23" id="KW-1185">Reference proteome</keyword>
<evidence type="ECO:0000256" key="8">
    <source>
        <dbReference type="ARBA" id="ARBA00022723"/>
    </source>
</evidence>
<dbReference type="InterPro" id="IPR016208">
    <property type="entry name" value="Ald_Oxase/xanthine_DH-like"/>
</dbReference>
<feature type="binding site" evidence="20">
    <location>
        <position position="157"/>
    </location>
    <ligand>
        <name>[2Fe-2S] cluster</name>
        <dbReference type="ChEBI" id="CHEBI:190135"/>
        <label>2</label>
    </ligand>
</feature>
<dbReference type="FunFam" id="3.30.365.10:FF:000001">
    <property type="entry name" value="Xanthine dehydrogenase oxidase"/>
    <property type="match status" value="1"/>
</dbReference>
<reference evidence="22" key="1">
    <citation type="submission" date="2022-10" db="UniProtKB">
        <authorList>
            <consortium name="EnsemblMetazoa"/>
        </authorList>
    </citation>
    <scope>IDENTIFICATION</scope>
</reference>
<comment type="subcellular location">
    <subcellularLocation>
        <location evidence="2">Peroxisome</location>
    </subcellularLocation>
</comment>
<dbReference type="PANTHER" id="PTHR11908:SF132">
    <property type="entry name" value="ALDEHYDE OXIDASE 1-RELATED"/>
    <property type="match status" value="1"/>
</dbReference>
<feature type="binding site" evidence="20">
    <location>
        <position position="122"/>
    </location>
    <ligand>
        <name>[2Fe-2S] cluster</name>
        <dbReference type="ChEBI" id="CHEBI:190135"/>
        <label>2</label>
    </ligand>
</feature>
<organism evidence="22 23">
    <name type="scientific">Rhodnius prolixus</name>
    <name type="common">Triatomid bug</name>
    <dbReference type="NCBI Taxonomy" id="13249"/>
    <lineage>
        <taxon>Eukaryota</taxon>
        <taxon>Metazoa</taxon>
        <taxon>Ecdysozoa</taxon>
        <taxon>Arthropoda</taxon>
        <taxon>Hexapoda</taxon>
        <taxon>Insecta</taxon>
        <taxon>Pterygota</taxon>
        <taxon>Neoptera</taxon>
        <taxon>Paraneoptera</taxon>
        <taxon>Hemiptera</taxon>
        <taxon>Heteroptera</taxon>
        <taxon>Panheteroptera</taxon>
        <taxon>Cimicomorpha</taxon>
        <taxon>Reduviidae</taxon>
        <taxon>Triatominae</taxon>
        <taxon>Rhodnius</taxon>
    </lineage>
</organism>
<evidence type="ECO:0000313" key="23">
    <source>
        <dbReference type="Proteomes" id="UP000015103"/>
    </source>
</evidence>
<dbReference type="Gene3D" id="3.30.390.50">
    <property type="entry name" value="CO dehydrogenase flavoprotein, C-terminal domain"/>
    <property type="match status" value="1"/>
</dbReference>
<dbReference type="SMART" id="SM01092">
    <property type="entry name" value="CO_deh_flav_C"/>
    <property type="match status" value="1"/>
</dbReference>
<dbReference type="InterPro" id="IPR001041">
    <property type="entry name" value="2Fe-2S_ferredoxin-type"/>
</dbReference>
<dbReference type="Pfam" id="PF01315">
    <property type="entry name" value="Ald_Xan_dh_C"/>
    <property type="match status" value="1"/>
</dbReference>
<dbReference type="Pfam" id="PF02738">
    <property type="entry name" value="MoCoBD_1"/>
    <property type="match status" value="1"/>
</dbReference>
<dbReference type="Gene3D" id="1.10.150.120">
    <property type="entry name" value="[2Fe-2S]-binding domain"/>
    <property type="match status" value="1"/>
</dbReference>
<feature type="binding site" evidence="20">
    <location>
        <position position="159"/>
    </location>
    <ligand>
        <name>[2Fe-2S] cluster</name>
        <dbReference type="ChEBI" id="CHEBI:190135"/>
        <label>2</label>
    </ligand>
</feature>
<dbReference type="PROSITE" id="PS51387">
    <property type="entry name" value="FAD_PCMH"/>
    <property type="match status" value="1"/>
</dbReference>
<keyword evidence="5 20" id="KW-0500">Molybdenum</keyword>
<dbReference type="PANTHER" id="PTHR11908">
    <property type="entry name" value="XANTHINE DEHYDROGENASE"/>
    <property type="match status" value="1"/>
</dbReference>
<dbReference type="Gene3D" id="3.30.365.10">
    <property type="entry name" value="Aldehyde oxidase/xanthine dehydrogenase, molybdopterin binding domain"/>
    <property type="match status" value="4"/>
</dbReference>
<dbReference type="InterPro" id="IPR036318">
    <property type="entry name" value="FAD-bd_PCMH-like_sf"/>
</dbReference>
<dbReference type="EMBL" id="ACPB03000355">
    <property type="status" value="NOT_ANNOTATED_CDS"/>
    <property type="molecule type" value="Genomic_DNA"/>
</dbReference>
<feature type="active site" description="Proton acceptor" evidence="18">
    <location>
        <position position="1226"/>
    </location>
</feature>
<dbReference type="FunFam" id="3.30.365.10:FF:000008">
    <property type="entry name" value="Aldehyde oxidase1"/>
    <property type="match status" value="1"/>
</dbReference>
<dbReference type="FunFam" id="3.30.390.50:FF:000003">
    <property type="entry name" value="Aldehyde oxidase1"/>
    <property type="match status" value="1"/>
</dbReference>
<feature type="binding site" evidence="19">
    <location>
        <position position="356"/>
    </location>
    <ligand>
        <name>FAD</name>
        <dbReference type="ChEBI" id="CHEBI:57692"/>
    </ligand>
</feature>
<evidence type="ECO:0000256" key="4">
    <source>
        <dbReference type="ARBA" id="ARBA00011738"/>
    </source>
</evidence>
<dbReference type="PIRSF" id="PIRSF000127">
    <property type="entry name" value="Xanthine_DH"/>
    <property type="match status" value="1"/>
</dbReference>
<dbReference type="InterPro" id="IPR002346">
    <property type="entry name" value="Mopterin_DH_FAD-bd"/>
</dbReference>
<dbReference type="PROSITE" id="PS00197">
    <property type="entry name" value="2FE2S_FER_1"/>
    <property type="match status" value="1"/>
</dbReference>
<dbReference type="Pfam" id="PF00111">
    <property type="entry name" value="Fer2"/>
    <property type="match status" value="1"/>
</dbReference>
<feature type="binding site" evidence="19">
    <location>
        <position position="418"/>
    </location>
    <ligand>
        <name>FAD</name>
        <dbReference type="ChEBI" id="CHEBI:57692"/>
    </ligand>
</feature>
<dbReference type="Gene3D" id="3.90.1170.50">
    <property type="entry name" value="Aldehyde oxidase/xanthine dehydrogenase, a/b hammerhead"/>
    <property type="match status" value="1"/>
</dbReference>
<evidence type="ECO:0000256" key="19">
    <source>
        <dbReference type="PIRSR" id="PIRSR000127-2"/>
    </source>
</evidence>
<evidence type="ECO:0000256" key="13">
    <source>
        <dbReference type="ARBA" id="ARBA00023027"/>
    </source>
</evidence>
<feature type="binding site" evidence="20">
    <location>
        <position position="899"/>
    </location>
    <ligand>
        <name>Mo-molybdopterin</name>
        <dbReference type="ChEBI" id="CHEBI:71302"/>
    </ligand>
    <ligandPart>
        <name>Mo</name>
        <dbReference type="ChEBI" id="CHEBI:28685"/>
    </ligandPart>
</feature>
<dbReference type="InterPro" id="IPR036010">
    <property type="entry name" value="2Fe-2S_ferredoxin-like_sf"/>
</dbReference>
<sequence>MSPVYYHLEDGREAEFTINGKSYRASNEVPANTTLNDFIREYAHLKGTKFMCLEGGCGICVVSVKFIHPTHKKPVFYAVNSCMVPVFSCHGWAITTIEGLGNKKAGYHKIQKRLAAANGSQCGYCSPGMVMNMNSLLEHNPQITMVDVENSFGGNICRCTGYRPILDAFKSLASDAPDKLVLKLTDIEDTVCPKNGKSCNGESCSLTCGVYLQNDLTPLAQSLAFVLKDGSRWYRPESVKEIFEIMDMIGSKSSRYIAGNNGQGVYRIKKEPEVYIDINGVPELHGYEVNSDGIVLGANINLTEAMELFSKLSQEQPAKFAYCKTLADHIDLIANVPVRNVGTFAGNLALKHENKDFPSDLFLFLEMVGSKLLIADGSGIDHTMSLLEYLSIDMYKKLIVKVILPVLDNNVYITRSYKIMPRAQNAHAYVNAGFLFKVDKQNSYTVLEKPTILFGGINPKFLHANNTEEFLFGKRLLDNNSLNGALKTLDAEIKPDHVLPDASPKFRHGLALSLFYKFVLSISPEVVDKRNKSGGALLQRPLSSGNQEFDTDRNLWPLNKPIPKIEAVLQCAGEAEYTNDIPSYPEQLWAQLVLCDRARSTITNIDPSEALKLPGVITFFSAKDIPGKNTFVWKGFLSTVADEPVFVEKDTDYAGQAVGVIVAESHALAVKAASKVKINYSNSEKVLINVREILNDNVVERIKLYETITPTEKKGNIKYKFTGRWDLKAQYHYTMETQTCVAVPVEDNLDIFVCSQWPAGVQEAISIALNIPEHRINMKVRRLGGGYGAKITRTNHVGVVCALAAHLLQRPVRIVLNLETNMEWCGKRFPVFSDYEVGVNDLGEIQYLNANVYQDDGHCPNDPAIQDTFLHIINAYNPSTWNMKGYGVTTDSASNTWCRSPGSTEGISIIETIMEHIASVVNKDPIDVRLANMKKEGNPIPQMIKDVKQLADYDNRKKKVNQFNQNNRWKKRGITLVPMNYPFKYWGAWYGMVSIFGMDGSVAVSHGGIEMGQGLNTKVAQVAAHILKIDLELISIKPTTTITAPNNTSTGGSLGSEAICYAVKMCCEELNKRLDPIKKQLGSKATWKEIINEAYKSDVNLNSTYMFSNRDDVKDYPIYGVVVTEVEIDVLTGQYQTRRVDIIEDAGQSLSPEIDIGQVEGAFIMGLGYFTCEEIVYRSDTGALLTNRTWNYKPPGVKDIPIDFRITLRKNSRNPTGVLRSKATGEPPFCLSCSVTFAIRNALKSARQDAGQYDETWFDIDPPFTGERIWLGALTKKEMFLL</sequence>
<keyword evidence="9 19" id="KW-0274">FAD</keyword>
<dbReference type="InterPro" id="IPR036683">
    <property type="entry name" value="CO_DH_flav_C_dom_sf"/>
</dbReference>
<evidence type="ECO:0000256" key="3">
    <source>
        <dbReference type="ARBA" id="ARBA00006849"/>
    </source>
</evidence>
<dbReference type="SUPFAM" id="SSF56176">
    <property type="entry name" value="FAD-binding/transporter-associated domain-like"/>
    <property type="match status" value="1"/>
</dbReference>
<comment type="cofactor">
    <cofactor evidence="20">
        <name>Mo-molybdopterin</name>
        <dbReference type="ChEBI" id="CHEBI:71302"/>
    </cofactor>
    <text evidence="20">Binds 1 Mo-molybdopterin (Mo-MPT) cofactor per subunit.</text>
</comment>
<comment type="catalytic activity">
    <reaction evidence="16">
        <text>indole-3-acetaldehyde + O2 + H2O = (indol-3-yl)acetate + H2O2 + H(+)</text>
        <dbReference type="Rhea" id="RHEA:16277"/>
        <dbReference type="ChEBI" id="CHEBI:15377"/>
        <dbReference type="ChEBI" id="CHEBI:15378"/>
        <dbReference type="ChEBI" id="CHEBI:15379"/>
        <dbReference type="ChEBI" id="CHEBI:16240"/>
        <dbReference type="ChEBI" id="CHEBI:18086"/>
        <dbReference type="ChEBI" id="CHEBI:30854"/>
        <dbReference type="EC" id="1.2.3.7"/>
    </reaction>
</comment>